<dbReference type="PANTHER" id="PTHR43187">
    <property type="entry name" value="GLUTAMINE AMIDOTRANSFERASE DUG3-RELATED"/>
    <property type="match status" value="1"/>
</dbReference>
<protein>
    <submittedName>
        <fullName evidence="3">Nucleophile aminohydrolase</fullName>
    </submittedName>
</protein>
<dbReference type="GO" id="GO:0016787">
    <property type="term" value="F:hydrolase activity"/>
    <property type="evidence" value="ECO:0007669"/>
    <property type="project" value="UniProtKB-KW"/>
</dbReference>
<dbReference type="InterPro" id="IPR026869">
    <property type="entry name" value="EgtC-like"/>
</dbReference>
<dbReference type="PANTHER" id="PTHR43187:SF1">
    <property type="entry name" value="GLUTAMINE AMIDOTRANSFERASE DUG3-RELATED"/>
    <property type="match status" value="1"/>
</dbReference>
<comment type="caution">
    <text evidence="3">The sequence shown here is derived from an EMBL/GenBank/DDBJ whole genome shotgun (WGS) entry which is preliminary data.</text>
</comment>
<dbReference type="Proteomes" id="UP000664859">
    <property type="component" value="Unassembled WGS sequence"/>
</dbReference>
<accession>A0A835ZAJ1</accession>
<keyword evidence="1" id="KW-0315">Glutamine amidotransferase</keyword>
<dbReference type="Gene3D" id="3.60.20.10">
    <property type="entry name" value="Glutamine Phosphoribosylpyrophosphate, subunit 1, domain 1"/>
    <property type="match status" value="1"/>
</dbReference>
<dbReference type="InterPro" id="IPR017932">
    <property type="entry name" value="GATase_2_dom"/>
</dbReference>
<organism evidence="3 4">
    <name type="scientific">Tribonema minus</name>
    <dbReference type="NCBI Taxonomy" id="303371"/>
    <lineage>
        <taxon>Eukaryota</taxon>
        <taxon>Sar</taxon>
        <taxon>Stramenopiles</taxon>
        <taxon>Ochrophyta</taxon>
        <taxon>PX clade</taxon>
        <taxon>Xanthophyceae</taxon>
        <taxon>Tribonematales</taxon>
        <taxon>Tribonemataceae</taxon>
        <taxon>Tribonema</taxon>
    </lineage>
</organism>
<evidence type="ECO:0000313" key="4">
    <source>
        <dbReference type="Proteomes" id="UP000664859"/>
    </source>
</evidence>
<dbReference type="EMBL" id="JAFCMP010000047">
    <property type="protein sequence ID" value="KAG5189586.1"/>
    <property type="molecule type" value="Genomic_DNA"/>
</dbReference>
<keyword evidence="3" id="KW-0378">Hydrolase</keyword>
<feature type="domain" description="Glutamine amidotransferase type-2" evidence="2">
    <location>
        <begin position="2"/>
        <end position="291"/>
    </location>
</feature>
<feature type="non-terminal residue" evidence="3">
    <location>
        <position position="291"/>
    </location>
</feature>
<evidence type="ECO:0000259" key="2">
    <source>
        <dbReference type="PROSITE" id="PS51278"/>
    </source>
</evidence>
<dbReference type="AlphaFoldDB" id="A0A835ZAJ1"/>
<dbReference type="OrthoDB" id="14446at2759"/>
<reference evidence="3" key="1">
    <citation type="submission" date="2021-02" db="EMBL/GenBank/DDBJ databases">
        <title>First Annotated Genome of the Yellow-green Alga Tribonema minus.</title>
        <authorList>
            <person name="Mahan K.M."/>
        </authorList>
    </citation>
    <scope>NUCLEOTIDE SEQUENCE</scope>
    <source>
        <strain evidence="3">UTEX B ZZ1240</strain>
    </source>
</reference>
<keyword evidence="4" id="KW-1185">Reference proteome</keyword>
<gene>
    <name evidence="3" type="ORF">JKP88DRAFT_301398</name>
</gene>
<name>A0A835ZAJ1_9STRA</name>
<evidence type="ECO:0000313" key="3">
    <source>
        <dbReference type="EMBL" id="KAG5189586.1"/>
    </source>
</evidence>
<dbReference type="SUPFAM" id="SSF56235">
    <property type="entry name" value="N-terminal nucleophile aminohydrolases (Ntn hydrolases)"/>
    <property type="match status" value="1"/>
</dbReference>
<sequence length="291" mass="31108">MCRLAVYKGPAVSLSDVLFKSSNSLIHQSNRAGSDCLIPGLPDCLQMPVNMDGTGVAWYDSKRASNRYRAPFPAFADDGLREVSKSIQSDLMFGHVRSAAAGVTGESAAAVGETNCHPFAYKNLTFMHNGAISCFAKVRHHLEQHLTKEAASIIQGNTDSELLFALWLSQLGDLSAKHSALHLAHALDKTIGIITSTTAQAGIVHASSLNMAVTNGLHVVVSRYRNSPTEQPPSLYMSHGSGLAVGDDNCLRFARPHGVGGVVISSEPLCSRSLERWSIVPKNTMVVAVAD</sequence>
<dbReference type="InterPro" id="IPR029055">
    <property type="entry name" value="Ntn_hydrolases_N"/>
</dbReference>
<dbReference type="CDD" id="cd01908">
    <property type="entry name" value="YafJ"/>
    <property type="match status" value="1"/>
</dbReference>
<dbReference type="PROSITE" id="PS51278">
    <property type="entry name" value="GATASE_TYPE_2"/>
    <property type="match status" value="1"/>
</dbReference>
<evidence type="ECO:0000256" key="1">
    <source>
        <dbReference type="ARBA" id="ARBA00022962"/>
    </source>
</evidence>
<dbReference type="Pfam" id="PF13230">
    <property type="entry name" value="GATase_4"/>
    <property type="match status" value="1"/>
</dbReference>
<proteinExistence type="predicted"/>
<dbReference type="InterPro" id="IPR052373">
    <property type="entry name" value="Gamma-glu_amide_hydrolase"/>
</dbReference>